<feature type="compositionally biased region" description="Acidic residues" evidence="2">
    <location>
        <begin position="2040"/>
        <end position="2055"/>
    </location>
</feature>
<feature type="compositionally biased region" description="Acidic residues" evidence="2">
    <location>
        <begin position="4074"/>
        <end position="4089"/>
    </location>
</feature>
<organism evidence="3 4">
    <name type="scientific">Pisum sativum</name>
    <name type="common">Garden pea</name>
    <name type="synonym">Lathyrus oleraceus</name>
    <dbReference type="NCBI Taxonomy" id="3888"/>
    <lineage>
        <taxon>Eukaryota</taxon>
        <taxon>Viridiplantae</taxon>
        <taxon>Streptophyta</taxon>
        <taxon>Embryophyta</taxon>
        <taxon>Tracheophyta</taxon>
        <taxon>Spermatophyta</taxon>
        <taxon>Magnoliopsida</taxon>
        <taxon>eudicotyledons</taxon>
        <taxon>Gunneridae</taxon>
        <taxon>Pentapetalae</taxon>
        <taxon>rosids</taxon>
        <taxon>fabids</taxon>
        <taxon>Fabales</taxon>
        <taxon>Fabaceae</taxon>
        <taxon>Papilionoideae</taxon>
        <taxon>50 kb inversion clade</taxon>
        <taxon>NPAAA clade</taxon>
        <taxon>Hologalegina</taxon>
        <taxon>IRL clade</taxon>
        <taxon>Fabeae</taxon>
        <taxon>Lathyrus</taxon>
    </lineage>
</organism>
<feature type="region of interest" description="Disordered" evidence="2">
    <location>
        <begin position="5423"/>
        <end position="5445"/>
    </location>
</feature>
<feature type="region of interest" description="Disordered" evidence="2">
    <location>
        <begin position="4745"/>
        <end position="4767"/>
    </location>
</feature>
<feature type="region of interest" description="Disordered" evidence="2">
    <location>
        <begin position="4519"/>
        <end position="4541"/>
    </location>
</feature>
<feature type="compositionally biased region" description="Acidic residues" evidence="2">
    <location>
        <begin position="2944"/>
        <end position="2959"/>
    </location>
</feature>
<feature type="compositionally biased region" description="Acidic residues" evidence="2">
    <location>
        <begin position="5204"/>
        <end position="5219"/>
    </location>
</feature>
<feature type="coiled-coil region" evidence="1">
    <location>
        <begin position="7114"/>
        <end position="7155"/>
    </location>
</feature>
<accession>A0A9D4XT71</accession>
<dbReference type="Proteomes" id="UP001058974">
    <property type="component" value="Chromosome 3"/>
</dbReference>
<feature type="region of interest" description="Disordered" evidence="2">
    <location>
        <begin position="3615"/>
        <end position="3637"/>
    </location>
</feature>
<feature type="compositionally biased region" description="Acidic residues" evidence="2">
    <location>
        <begin position="1228"/>
        <end position="1244"/>
    </location>
</feature>
<evidence type="ECO:0000313" key="4">
    <source>
        <dbReference type="Proteomes" id="UP001058974"/>
    </source>
</evidence>
<feature type="region of interest" description="Disordered" evidence="2">
    <location>
        <begin position="6053"/>
        <end position="6076"/>
    </location>
</feature>
<feature type="compositionally biased region" description="Acidic residues" evidence="2">
    <location>
        <begin position="2492"/>
        <end position="2507"/>
    </location>
</feature>
<feature type="region of interest" description="Disordered" evidence="2">
    <location>
        <begin position="1"/>
        <end position="38"/>
    </location>
</feature>
<feature type="region of interest" description="Disordered" evidence="2">
    <location>
        <begin position="2711"/>
        <end position="2733"/>
    </location>
</feature>
<feature type="compositionally biased region" description="Acidic residues" evidence="2">
    <location>
        <begin position="191"/>
        <end position="205"/>
    </location>
</feature>
<feature type="compositionally biased region" description="Acidic residues" evidence="2">
    <location>
        <begin position="5656"/>
        <end position="5671"/>
    </location>
</feature>
<feature type="compositionally biased region" description="Acidic residues" evidence="2">
    <location>
        <begin position="4526"/>
        <end position="4541"/>
    </location>
</feature>
<feature type="region of interest" description="Disordered" evidence="2">
    <location>
        <begin position="6280"/>
        <end position="6302"/>
    </location>
</feature>
<feature type="region of interest" description="Disordered" evidence="2">
    <location>
        <begin position="3163"/>
        <end position="3185"/>
    </location>
</feature>
<feature type="compositionally biased region" description="Acidic residues" evidence="2">
    <location>
        <begin position="6739"/>
        <end position="6754"/>
    </location>
</feature>
<feature type="compositionally biased region" description="Acidic residues" evidence="2">
    <location>
        <begin position="15"/>
        <end position="38"/>
    </location>
</feature>
<feature type="compositionally biased region" description="Acidic residues" evidence="2">
    <location>
        <begin position="4752"/>
        <end position="4767"/>
    </location>
</feature>
<feature type="region of interest" description="Disordered" evidence="2">
    <location>
        <begin position="2259"/>
        <end position="2281"/>
    </location>
</feature>
<sequence length="7856" mass="917297">MDVIDSHMENLSSQEVDDDEVLRNNEEDDDYNCCQNDDDDDDGDCSDWYQHHDEAGDYNGSYQYHDEAGDYNSWYQHHEGDDEHNGLDQQYARVKNLYLVADNHDHALNLTLNQAPSKNLNQNQPEEVAHTENLLAAENDDPIPNFLAANNHHPIQNFLAKKITKLEQKLEDYKREMDVIDSHMENHSSQEVDDDEVSRNNEEDDDYNCCQNDDDDDDGNCSSWYQHHDEAGDYNGLYQYYDEAGDYNSWYQHYEGDDEHNGLDQQYARVKNLYLVADNHDHALNLTLNQAPSKNLNQNQPEEVAHTENLLAAENDDPIQNFLAANNHHPIQNFLAADNHNYNHACFCAFSCFLVLETAYLYDLLFLEFAKVDDDEVSRNNEEDDDYNCCQNDDDDDDGNCSSWYQHHDEAGDYNGWYQYHDEAGDYNSLYQHHEEDDEHNGLDQHYAPVQNLYLAADNPDHALNLTLNEAPSKNLNQNQPEEVSHTENLLAADNDDPIHNFLAANNHHPIQNFLTADNHNHNHACFCAFSRFLVLETAYLYDLLFLEFTSFLLIEELEDKQRLIQKKITKFEQKLEDYKREMDVIDSHMENLSSLNDDDDDDGDCSGWYQHHDEAGDYNGWYQYHDEAGDYKSWYQHHEEDDEHNGLDQQYAPVQNLYLAADKHDHALNLTLNEAPSKNLNQNQPEEVAHTENLLAADNDDPIQNFLAANNHHPIQNFLTADNHNQNHACFCAFSRFLVLETAYLYDLLFLEFSKVDDDEVSRNNEEDDDYNCCQNDDDDDDGNCSSWYQHHDEAGDYNGWYQYHDEAGDYNSWYQHNEEDDEHNGLDQHYAPVQNLYLAADNPDHALNLTLNEAPSKNLNQNQPEEISHTENLLAANNDDPIHNFLAANNHHPIQNFLTADNHNHNHACFFAFSRFLVLETAYLYDLLFLEFTSFLLIEELEDKQRLIQKKLTKLEQKFEDYKREMDVIDSHMENLSSQEVDDDEVSRNNEEDDDYNCCQNDDDDDDGDCSGWYQHHDEAGDYNGWYQYHDEAGDYNSWYQHHEEDDEHNGLDQQYAPVQNLYLVADNHDHALNLTLNEAPSKNLNLNQLEEVAHTENLLAADNDDPIQNFLAANNHHPIQNFLAADNHNHNHACFCAFSRFLVLETAYLYDLLFLEFSSLSCLHFYSFLALDNDDFNDCSLLIEELEDKQRLIQKKITKLEQKFEDYKREMDVIDSHMENLSSQEVDDDEVSRNNEEDDDYNYCQNDDDDDDGDCSGWSQHHDEVGDYNGWYQYHDEAVDYNSWYQHHEEDDEHNGLDQQYAPVQNLYLAADNHDHALNLTLNEAPSKNLNQNQPEEVAHTENLLVADNDDPIQNFLAANNHHPIQNFLAADNHNQNHACFCAFSRFLVLETAYLYDLLFLEFAKVDDDEVSRNNEEDDDYNYCQNDDDDDDGDCSGWSQHHDEVGYYNGWYQYHDEAGDYNSWYQHHEEDDEHNGLDQQYAPVQNLYLAADNHDHALNLTLNEAPSKNLNQNQPEEVAHTENLLAADNDDPIQNFLAANNHHPIQNFLAADNHNQNHACFCAFSRFLVLETAYLYDLLFLEFAKVDDDEVSRNNEEDDDYNCCQNDDDDDDGDCSGWYQHHDEAGDYNGWYQYHDEAGDYNSWYQHHEEDDEHNGLDQQYAPVQNLYLAADNHDHALNLTLNEAPSKNLNQNQPEEVAHTENLLAADNDDPIQNFLAANNHHPIQNFLAADNHNHNHACFCAFSRFLVLETAYLYDLLFLEFASFLLIEELEDKQRLIQKKITKLEQKLEDYKREMDVIDSHMENLSSQEVDDDEVSRNNEEDDDYNCCQNDDDDDDGDCSGWYQHHDEAGDYNGWYQYHDEAGDYNSWYQHHEEDDEHNGLDQQYAPVQNLYLAADNHDHALNLTLNEAPSKNLNQNQPEEVAHTENLLAADNDDPIQNFLAANNHHPIQNFLAADNHNHNHACFCAFSRFLVLETAYLYDLLFLEFASFLLIEELEDKQRLIQKKITKLEQKLEDYKREMDVIDSHMENLSSQEVDDDEVSRNNEEDDDYNCCQNDDDDDDGDCSGWYQHHDEAGDYNGWYQYHDEAGDYNSWYQHHEEDDEHNGLDQQYAPVQNLYLAADNHDHALNLTLNEAPSKNLNQNQPEEVAHTENLLAADNDDPIQNFLAANNHHPIQNFLAADNHNHNHACFCAFSRFLVLETAYLYDLLFLEFASFLLIEELEDKQRLIQKKITKLEQKLEDYKREMDVIDSHMENLSSQEVDDDEVSRNNEEDDDYNCCQNDDDDDDGDCSGWYQHHDEAGDYNGWYQYHDEAGDYNSWYQHHEEDDEHNGLDQQYAPVQNLYLAADNHDHALNLTLNEAPSKNLNQNQPEEVAHTENLLAADNDDPIQNFLAANNHHPIQNFLAADNHNHNHACFCAFSRFLVLETAYLYDLLFLEFASFLLIEELEDKQRLIQKKITKLEQKLEDYKREMDVIDSHMENLSSQEVDDDEVSRNNEEDDDYNCCQNDDDDDDGDCSGWYQHHDEAGDYNGWYQYHDEAGDYNSWYQHHEEDDEHNGLDQQYAPVQNLYLAADNHDHALNLTLNEAPSKNLNQNQPEEVAHTENLLAADNDDPIQNFLAANNHHPIQNFLAADNHNHNHACFCAFSRFLVLETAYLYDLLFLEFASFLLIEELEDKQRLIQKKITKLEQKLEDYKREMDVIDSHMENLSSQEVDDDEVSRNNEEDDDYNCCQNDDDDDDGDCSGWYQHHDEAGDYNGWYQYHDEAGDYNSWYQHHEEDDEHNGLDQQYAPVQNLYLAADNHDHALNLTLNEAPSKNLNQNQPEEVAHTENLLAADNDDPIQNFLAANNHHPIQNFLAADNHNHNHACFCAFSRFLVLETAYLYDLLFLEFASFLLIEELEDKQRLIQKKITKLEQKLEDYKREMDVIDSHMENLSSQEVDDDEVSRNNEEDDDYNCCQNDDDDDDGDCSGWYQHHDEAGDYNGWYQYHDEAGDYNSWYQHHEEDDEHNGLDQQYAPVQNLYLAADNHDHALNLTLNEAPSKNLNQNQPEEVAHTENLLAADNDDPIQNFLAANNHHPIQNFLAADNHNHNHACFCAFSRFLVLETAYLYDLLFLEFASFLLIEELEDKQRLIQKKITKLEQKLEDYKREMDVIDSHMENLSSQEVDDDEVSRNNEEDDDYNCCQNDDDDDDGDCSGWYQHHDEAGDYNGWYQYHDEAGDYNSWYQHHEEDDEHNGLDQQYAPVQNLYLAADNHDHALNLTLNEAPSKNLNQNQPEEVAHTENLLAADNDDPIQNFLAANNHHPIQNFLAADNHNHNHACFCAFSRFLVLETAYLYDLLFLEFASFLLIEELEDKQRLIQKKITKLEQKLEDYKREMDVIDSHMENLSSQEVDDDEVSRNNEEDDDYNCCQNDDDDDDGDCSGWYQHHDEAGDYNGWYQYHDEAGDYNSWYQHHEEDDEHNGLDQQYAPVQNLYLAADNHDHALNLTLNEAPSKNLNQNQPEEVAHTENLLAADNDDPIQNFLAANNHHPIQNFLAADNHNHNHACFCAFSRFLVLETAYLYDLLFLEFASFLLIEELEDKQRLIQKKITKLEQKLEDYKREMDVIDSHMENLSSQEVDDDEVSRNNEEDDDYNCCQNDDDDDDGDCSGWYQHHDEAGDYNGWYQYHDEAGDYNSWYQHHEEDDEHNGLDQQYAPVQNLYLAADNHDHALNLTLNEAPSKNLNQNQPEEVAHTENLLAADNDDPIQNFLAANNHHPIQNFLAADNHNHNHACFCAFSRFLVLETAYLYDLLFLEFASFLLIEELEDKQRLIQKKITKLEQKLEDYKREMDVIDSHMENLSSQEVDDDEVSRNNEEDDDYNCCQNDDDDDDGDCSGWYQHHDEAGDYNGWYQYHDEAGDYNSWYQHHEEDDEHNGLDQQYAPVQNLYLAADNHDHALNLTLNEAPSKNLNQNQPEEVAHTENLLAADNDDPIQNFLAANNHHPIQNFLAADNHNHNHACFCAFSRFLVLETAYLYDLLFLEFASFLLIEELEDKQRLIQKKITKLEQKLEDYKREMDVIDSHMENLSSQEVDDDEVSRNNEEDDDYNCCQNDDDDDDGDCSGWYQHHDEAGDYNGWYQYHDEAGDYNSWYQHHEEDDEHNGLDQQYAPVQNLYLAADNHDHALNLTLNEAPSKNLNQNQPEEVAHTENLLAADNDDPIQNFLAANNHHPIQNFLAADNHNHNHACFCAFSRFLVLETAYLYDLLFLEFASFLLIEELEDKQRLIQKKITKLEQKLEDYKREMDVIDSHMENLSSQEVDDDEVSRNNEEDDDYNCCQNDDDDDDGDCSGWYQHHDEAGDYNGWYQYHDEAGDYNSWYQHHEEDDEHNGLDQQYAPVQNLYLAADNHDHALNLTLNEAPSKNLNQNQPEEVAHTENLLAADNDDPIQNFLAANNHHPIQNFLAADNHNHNHACFCAFSRFLVLETAYLYDLLFLEFASFLLIEELEDKQRLIQKKITKLEQKLEDYKREMDVIDSHMENLSSQEVDDDEVSRNNEEDDDYNCCQNDDDDDDGDCSGWYQHHDEAGDYNGWYQYHDEAGDYNSWYQHHEEDDEHNGLDQQYAPVQNLYLAADNHDHALNLTLNEAPSKNLNQNQPEEVAHTENLLAADNDDPIQNFLAANNHHPIQNFLAADNHNHNHACFCAFSRFLVLETAYLYDLLFLEFASFLLIEELEDKQRLIQKKITKLEQKLEDYKREMDVIDSHMENLSSQEVDDDEVSRNNEEDDDYNCCQNDDDDDDGDCSGWYQHHDEAGDYNGWYQYHDEAGDYNSWYQHHEEDDEHNGLDQQYAPVQNLYLAADNHDHALNLTLNEAPSKNLNQNQPEEVAHTENLLAADNDDPIQNFLAANNHHPIQNFLAADNHNHNHACFCAFSRFLVLETAYLYDLLFLEFASFLLIEELEDKQRLIQKKITKLEQKLEDYKREMDVIDSHMENLSSQEVDDDEVSRNNEEDDDYNCCQNDDDDDDGDCSGWYQHHDEAGDYNGWYQYHDEAGDYNSWYQHHEEDDEHNGLDQQYAPVQNLYLAADNHDHALNLTLNEAPSKNLNQNQPEEVAHTENLLAADNDDPIQNFLAANNHHPIQNFLAADNHNHNHACFCAFSRFLVLETAYLYDLLFLEFASFLLIEELEDKQRLIQKKITKLEQKLEDYKREMDVIDSHMENLSSQEVDDDEVSRNNEEDDDYNCCQNDDDDDDGDCSGWYQHHDEAGDYNGWYQYHDEAGDYNSWYQHHEEDDEHNGLDQQYAPVQNLYLAADNHDHALNLTLNEAPSKNLNQNQPEEVAHTENLLAADNDDPIQNFLAANNHHPIQNFLAADNHNHNHACFCAFSRFLVLETAYLYDLLFLEFASFLLIEELEDKQRLIQKKITKLEQKLEDYKREMDVIDSHMENLSSQEVDDDEVSRNNEEDDDYNCCQNDDDDDDGDCSGWYQHHDEAGDYNGWYQYHDEAGDYNSWYQHHEEDDEHNGLDQQYAPVQNLYLAADNHDHALNLTLNEAPSKNLNQNQPEEVAHTENLLAADNDDPIQNFLAANNHHPIQNFLAADNHNHNHACFCAFSRFLVLETAYLYDLLFLEFASFLLIEELEDKQRLIQKKITKLEQKLEDYKREMDVIDSHMENLSSQEVDDDEVSRNNEEDDDYNCCQNDDDDDDGDCSGWYQHHDEAGDYNGWYQYHDEAGDYNSWYQHHEEDDEHNGLDQQYAPVQNLYLAADNHDHALNLTLNEAPSKNLNQNQPEEVAHTENLLAADNDDPIQNFLAADNHNHNHACFCAFSRFLVLETAYLYDLLFLEFASFLLIEELEDKQRLIQKKITKLEQKLEDYKREMDVIDSHMENLSSQEVDDDEVSRNNEEDDDYNCCQNDDDDDDGDCSGWYQHHDEAGDYNGWYQYHDEAGDYNSWYQHHEEDDEHNGLDQQYAPVQNLYLAADNHDHALNLTLNEAPSKNLNQNQPEEVAHTENLLAADNDDPIQNFLAANNHHPIQNFLASLLIEELEDKQHLIQKKITKLEQKLEDYKREMDVIDSHMENLSSQEVDDDEVSRNNEEDDDYNCCQNDDDDDDGDCSGWYQHHDEAGDYNGWYQYHDEAGDYNSWYQHHEEDDEHNGLDQQYAPVQNLYLAADNHDHALNLTLNEAPSKNLNQNQPEEVAHTENLLAADNDDPIQNFLAANNHHPIQNFLAADNHNHNHACFCAFSRFLVLETAYLYDLLFLEFASFLLIEELEDKQRLIQKKITKLEQKLEDYKREMDVIDSHMENLSSQEVDDDEVSRNNEEDDDYNCCQNDDDDDDGDCSGWYQHHDEAGDYNGWYQYHDEAGDYNSWYQHHEEDDEHNGLDQQYAPVQNLYLAADNHDHALNLTLNEAPSKNLNQNQPEEVAHTENLLAADNDDPIQNFLAANNHHPIQNFLAADNHNHNHACFCAFSRFLVLETAYLYDLLFLEFASFLLIEELEDKQRLIQKKITKLEQKLEDYKREMDVIDSHMENLSSQEVDDDEVSRNNEEDDDYNCCQNDDDDDDGDCSGWYQHHDEAGDYNGWYQYHDEAGDYNSWYQHHEEDDEHNGLDQQYAPVQNLYLAADNHDHALNLTLNEAPSKNLNQNQPEEVAHTENLLAADNDDPIQNFLAANNHHPIQNFLAADNHNHNHACFCAFSRFLVLETAYLYDLLFLEFASFLLIEELEDKQRLIQKKITKLEQKLEDYKREMDVIDSHMENLSSQEVDDDEVSRNNEEDDDYNCCQNDDDDDDGDCSGWYQHHDEAGDYNGWYQYHDEAGDYNSWYQHHEEDDEHNGLDQQYAPVQNLYLAADNHDHALNLTLNEAPSKNLNQNQPEEVAHTENLLAADNDDPIQNFLAANNHHPIQNFLAADNHNHNHACFCAFSRFLVLETAYLYDLLFLEFASFLLIEELEDKQRLIQKKITKLEQKLEDYKREMDVIDSHMENLSSQEVDDDEVSRNNEEDDDYNCCQNDDDDDDGDCSGWYQHHDEAGDYHGWYQYHDEAGDYNSWYQHHEEDDEHNGLDQQFAPVQNRYLVADKHDHALNLTLNEAPSKNLNQNQPEEVAHTENLVAADNDDAIQNFLAANNHHPIQNFLASLLIEELEDRQRLIQKKITKLEQKLEDYKREMDVIDSHMENLSSQEVDDDEICRNNEEDDDYNYCQNDDDDDDGDCSGWYQHHDEAGDYHGWYQYHDEAGDYNSWYQHHEEDDEHNGLDQQFAPVQNRYLVADNHDHALNLTLNEAPSKNLNQNQPEEVAHTENLVAADNDDAIQNFLAANNHHPIQNFLASLLIEELEDKQRLIQKKITKLEQKLEDYKREMDVIDSHMENLSSQAVGSNIMMKLVITPGWYQYHDEAGDYNSWYQHHEEDDEHKGLDQQFAPVQNRYLFADNHDDALKLTLNEAPSKNLNQNQLEEVAHTENLLAADNDDAIQNFLAANNHHPIHLLIEELEDKQRLIQKKITKLEQKLEDYKREMDVIDSHMENLSSQEVDDDEVSRNNEEDDDYNCCQNDDDDDEGDCSGWYQHHDEAGDYNGWYQYHDEAGDYNSWYQHHEEDDEHNGLDQQYAPVQNLYLALDNHDHALNLTLNETPSKNLNQNQPEEVAHTENLLAADNDDPIQNFLAANNHHPIQNFLAADNHNHNHACFCAFSLFVVLETAYLYDLLFLEFASFLLIEELEDKQRLIQKKITKLEQKLEDYKREMDVIDSHMENLSSQEVDDDEVSRNNEEDDDYNCCQNDDDDDDGDCSGWYQHHDEAGDYNGWYQYHDEAGDYNSWYQHHEEDDEHNGLDQRFAPLHNRYLAADNHDHALNLTLNEAPSKNLNQNQPEEVAHTENLLAADNDDPI</sequence>
<feature type="compositionally biased region" description="Acidic residues" evidence="2">
    <location>
        <begin position="2266"/>
        <end position="2281"/>
    </location>
</feature>
<evidence type="ECO:0000256" key="1">
    <source>
        <dbReference type="SAM" id="Coils"/>
    </source>
</evidence>
<feature type="compositionally biased region" description="Acidic residues" evidence="2">
    <location>
        <begin position="5430"/>
        <end position="5445"/>
    </location>
</feature>
<dbReference type="PANTHER" id="PTHR48209:SF2">
    <property type="entry name" value="FI24008P1"/>
    <property type="match status" value="1"/>
</dbReference>
<feature type="region of interest" description="Disordered" evidence="2">
    <location>
        <begin position="1807"/>
        <end position="1829"/>
    </location>
</feature>
<feature type="compositionally biased region" description="Acidic residues" evidence="2">
    <location>
        <begin position="3396"/>
        <end position="3411"/>
    </location>
</feature>
<feature type="region of interest" description="Disordered" evidence="2">
    <location>
        <begin position="7721"/>
        <end position="7743"/>
    </location>
</feature>
<feature type="compositionally biased region" description="Acidic residues" evidence="2">
    <location>
        <begin position="6965"/>
        <end position="6981"/>
    </location>
</feature>
<feature type="compositionally biased region" description="Acidic residues" evidence="2">
    <location>
        <begin position="3848"/>
        <end position="3863"/>
    </location>
</feature>
<feature type="region of interest" description="Disordered" evidence="2">
    <location>
        <begin position="2033"/>
        <end position="2055"/>
    </location>
</feature>
<feature type="compositionally biased region" description="Acidic residues" evidence="2">
    <location>
        <begin position="4300"/>
        <end position="4315"/>
    </location>
</feature>
<evidence type="ECO:0000313" key="3">
    <source>
        <dbReference type="EMBL" id="KAI5426033.1"/>
    </source>
</evidence>
<dbReference type="PANTHER" id="PTHR48209">
    <property type="entry name" value="AGL056WP"/>
    <property type="match status" value="1"/>
</dbReference>
<keyword evidence="1" id="KW-0175">Coiled coil</keyword>
<feature type="coiled-coil region" evidence="1">
    <location>
        <begin position="940"/>
        <end position="974"/>
    </location>
</feature>
<feature type="compositionally biased region" description="Acidic residues" evidence="2">
    <location>
        <begin position="3622"/>
        <end position="3637"/>
    </location>
</feature>
<dbReference type="EMBL" id="JAMSHJ010000003">
    <property type="protein sequence ID" value="KAI5426033.1"/>
    <property type="molecule type" value="Genomic_DNA"/>
</dbReference>
<feature type="compositionally biased region" description="Acidic residues" evidence="2">
    <location>
        <begin position="2718"/>
        <end position="2733"/>
    </location>
</feature>
<reference evidence="3 4" key="1">
    <citation type="journal article" date="2022" name="Nat. Genet.">
        <title>Improved pea reference genome and pan-genome highlight genomic features and evolutionary characteristics.</title>
        <authorList>
            <person name="Yang T."/>
            <person name="Liu R."/>
            <person name="Luo Y."/>
            <person name="Hu S."/>
            <person name="Wang D."/>
            <person name="Wang C."/>
            <person name="Pandey M.K."/>
            <person name="Ge S."/>
            <person name="Xu Q."/>
            <person name="Li N."/>
            <person name="Li G."/>
            <person name="Huang Y."/>
            <person name="Saxena R.K."/>
            <person name="Ji Y."/>
            <person name="Li M."/>
            <person name="Yan X."/>
            <person name="He Y."/>
            <person name="Liu Y."/>
            <person name="Wang X."/>
            <person name="Xiang C."/>
            <person name="Varshney R.K."/>
            <person name="Ding H."/>
            <person name="Gao S."/>
            <person name="Zong X."/>
        </authorList>
    </citation>
    <scope>NUCLEOTIDE SEQUENCE [LARGE SCALE GENOMIC DNA]</scope>
    <source>
        <strain evidence="3 4">cv. Zhongwan 6</strain>
    </source>
</reference>
<feature type="compositionally biased region" description="Acidic residues" evidence="2">
    <location>
        <begin position="4978"/>
        <end position="4993"/>
    </location>
</feature>
<feature type="region of interest" description="Disordered" evidence="2">
    <location>
        <begin position="5197"/>
        <end position="5219"/>
    </location>
</feature>
<feature type="compositionally biased region" description="Acidic residues" evidence="2">
    <location>
        <begin position="7502"/>
        <end position="7518"/>
    </location>
</feature>
<feature type="region of interest" description="Disordered" evidence="2">
    <location>
        <begin position="6958"/>
        <end position="6981"/>
    </location>
</feature>
<feature type="region of interest" description="Disordered" evidence="2">
    <location>
        <begin position="3389"/>
        <end position="3411"/>
    </location>
</feature>
<comment type="caution">
    <text evidence="3">The sequence shown here is derived from an EMBL/GenBank/DDBJ whole genome shotgun (WGS) entry which is preliminary data.</text>
</comment>
<feature type="region of interest" description="Disordered" evidence="2">
    <location>
        <begin position="975"/>
        <end position="997"/>
    </location>
</feature>
<feature type="compositionally biased region" description="Acidic residues" evidence="2">
    <location>
        <begin position="7728"/>
        <end position="7743"/>
    </location>
</feature>
<feature type="compositionally biased region" description="Acidic residues" evidence="2">
    <location>
        <begin position="1814"/>
        <end position="1829"/>
    </location>
</feature>
<feature type="region of interest" description="Disordered" evidence="2">
    <location>
        <begin position="5862"/>
        <end position="5885"/>
    </location>
</feature>
<keyword evidence="4" id="KW-1185">Reference proteome</keyword>
<feature type="region of interest" description="Disordered" evidence="2">
    <location>
        <begin position="4971"/>
        <end position="4993"/>
    </location>
</feature>
<feature type="coiled-coil region" evidence="1">
    <location>
        <begin position="1186"/>
        <end position="1220"/>
    </location>
</feature>
<feature type="region of interest" description="Disordered" evidence="2">
    <location>
        <begin position="2485"/>
        <end position="2507"/>
    </location>
</feature>
<feature type="compositionally biased region" description="Acidic residues" evidence="2">
    <location>
        <begin position="6061"/>
        <end position="6076"/>
    </location>
</feature>
<feature type="compositionally biased region" description="Acidic residues" evidence="2">
    <location>
        <begin position="5870"/>
        <end position="5885"/>
    </location>
</feature>
<name>A0A9D4XT71_PEA</name>
<feature type="region of interest" description="Disordered" evidence="2">
    <location>
        <begin position="6732"/>
        <end position="6754"/>
    </location>
</feature>
<feature type="compositionally biased region" description="Acidic residues" evidence="2">
    <location>
        <begin position="6287"/>
        <end position="6302"/>
    </location>
</feature>
<feature type="coiled-coil region" evidence="1">
    <location>
        <begin position="555"/>
        <end position="589"/>
    </location>
</feature>
<protein>
    <submittedName>
        <fullName evidence="3">Uncharacterized protein</fullName>
    </submittedName>
</protein>
<proteinExistence type="predicted"/>
<gene>
    <name evidence="3" type="ORF">KIW84_031741</name>
</gene>
<feature type="region of interest" description="Disordered" evidence="2">
    <location>
        <begin position="7494"/>
        <end position="7518"/>
    </location>
</feature>
<feature type="region of interest" description="Disordered" evidence="2">
    <location>
        <begin position="3841"/>
        <end position="3863"/>
    </location>
</feature>
<feature type="coiled-coil region" evidence="1">
    <location>
        <begin position="156"/>
        <end position="183"/>
    </location>
</feature>
<feature type="region of interest" description="Disordered" evidence="2">
    <location>
        <begin position="6506"/>
        <end position="6528"/>
    </location>
</feature>
<feature type="region of interest" description="Disordered" evidence="2">
    <location>
        <begin position="2937"/>
        <end position="2959"/>
    </location>
</feature>
<dbReference type="Gramene" id="Psat03G0174100-T1">
    <property type="protein sequence ID" value="KAI5426033.1"/>
    <property type="gene ID" value="KIW84_031741"/>
</dbReference>
<feature type="region of interest" description="Disordered" evidence="2">
    <location>
        <begin position="183"/>
        <end position="205"/>
    </location>
</feature>
<feature type="region of interest" description="Disordered" evidence="2">
    <location>
        <begin position="5649"/>
        <end position="5671"/>
    </location>
</feature>
<feature type="compositionally biased region" description="Acidic residues" evidence="2">
    <location>
        <begin position="3170"/>
        <end position="3185"/>
    </location>
</feature>
<feature type="compositionally biased region" description="Acidic residues" evidence="2">
    <location>
        <begin position="6513"/>
        <end position="6528"/>
    </location>
</feature>
<feature type="compositionally biased region" description="Acidic residues" evidence="2">
    <location>
        <begin position="982"/>
        <end position="997"/>
    </location>
</feature>
<evidence type="ECO:0000256" key="2">
    <source>
        <dbReference type="SAM" id="MobiDB-lite"/>
    </source>
</evidence>
<feature type="region of interest" description="Disordered" evidence="2">
    <location>
        <begin position="4293"/>
        <end position="4315"/>
    </location>
</feature>
<feature type="region of interest" description="Disordered" evidence="2">
    <location>
        <begin position="1221"/>
        <end position="1244"/>
    </location>
</feature>
<feature type="region of interest" description="Disordered" evidence="2">
    <location>
        <begin position="4067"/>
        <end position="4089"/>
    </location>
</feature>
<feature type="coiled-coil region" evidence="1">
    <location>
        <begin position="7305"/>
        <end position="7346"/>
    </location>
</feature>